<dbReference type="PANTHER" id="PTHR31302">
    <property type="entry name" value="TRANSMEMBRANE PROTEIN WITH METALLOPHOSPHOESTERASE DOMAIN-RELATED"/>
    <property type="match status" value="1"/>
</dbReference>
<feature type="transmembrane region" description="Helical" evidence="4">
    <location>
        <begin position="200"/>
        <end position="221"/>
    </location>
</feature>
<feature type="region of interest" description="Disordered" evidence="3">
    <location>
        <begin position="525"/>
        <end position="550"/>
    </location>
</feature>
<evidence type="ECO:0000256" key="4">
    <source>
        <dbReference type="SAM" id="Phobius"/>
    </source>
</evidence>
<proteinExistence type="predicted"/>
<gene>
    <name evidence="6" type="ORF">ACFFRO_21325</name>
</gene>
<feature type="compositionally biased region" description="Basic residues" evidence="3">
    <location>
        <begin position="31"/>
        <end position="44"/>
    </location>
</feature>
<evidence type="ECO:0000313" key="6">
    <source>
        <dbReference type="EMBL" id="MFB9737640.1"/>
    </source>
</evidence>
<dbReference type="Proteomes" id="UP001589703">
    <property type="component" value="Unassembled WGS sequence"/>
</dbReference>
<feature type="transmembrane region" description="Helical" evidence="4">
    <location>
        <begin position="67"/>
        <end position="88"/>
    </location>
</feature>
<dbReference type="RefSeq" id="WP_383224204.1">
    <property type="nucleotide sequence ID" value="NZ_JBHMAR010000031.1"/>
</dbReference>
<keyword evidence="4" id="KW-1133">Transmembrane helix</keyword>
<dbReference type="EMBL" id="JBHMAR010000031">
    <property type="protein sequence ID" value="MFB9737640.1"/>
    <property type="molecule type" value="Genomic_DNA"/>
</dbReference>
<keyword evidence="7" id="KW-1185">Reference proteome</keyword>
<feature type="domain" description="Calcineurin-like phosphoesterase" evidence="5">
    <location>
        <begin position="286"/>
        <end position="453"/>
    </location>
</feature>
<keyword evidence="1" id="KW-0479">Metal-binding</keyword>
<protein>
    <submittedName>
        <fullName evidence="6">Metallophosphoesterase</fullName>
    </submittedName>
</protein>
<sequence>MARVSASARNFTTALSRMIRKPRTPRDPRTRGHARPRRTPRSHPLRPLPPLSLTPATLAPHTPRHPLAHALGLVTVVLLGAWLGLLVVGNVRVPVGPMDTTMTLRPSLSGGTKINVSPLGALHLDSHHAPLRLDVNVDQLDPDRSQALVDHPERLAGLQDEVTHDVEHGTLDLALRSCAAVVTGATALGLAVYRRPRRALASGGLALALLAACGATAYGTWNPKSVLEPRFSGLLSSAPSLVGNARSIVTEFDVYQQELARLVTNVTKLYDVTSTLPAYQPDPTTIRVLHVSDIHLNPAAWKIISSLVEQYDVDVIADTGDTMDHGTAAENGFLDAVPDLGAPYVWVRGNHDSAVTQRYLQRLKNVHVLDDGRAVNVAGLRFAGIGDPQFTPDRSTVPGGDAANELAGDRLAAALRAQRAAGTPVDIALAHEPVAARRTDGDVPLALAGHIHHQDMEVLPLGTRLRVEGSTGGSGLRAVEGKHPDPIEASILYIDRGTRRLQAWDEIRLGGLGLTTAEVSRHLVEENQPGATPAPAPRTPSPGTSPGTAP</sequence>
<name>A0ABV5VIU2_9ACTN</name>
<accession>A0ABV5VIU2</accession>
<reference evidence="6 7" key="1">
    <citation type="submission" date="2024-09" db="EMBL/GenBank/DDBJ databases">
        <authorList>
            <person name="Sun Q."/>
            <person name="Mori K."/>
        </authorList>
    </citation>
    <scope>NUCLEOTIDE SEQUENCE [LARGE SCALE GENOMIC DNA]</scope>
    <source>
        <strain evidence="6 7">JCM 10918</strain>
    </source>
</reference>
<evidence type="ECO:0000256" key="1">
    <source>
        <dbReference type="ARBA" id="ARBA00022723"/>
    </source>
</evidence>
<evidence type="ECO:0000256" key="2">
    <source>
        <dbReference type="ARBA" id="ARBA00022801"/>
    </source>
</evidence>
<keyword evidence="2" id="KW-0378">Hydrolase</keyword>
<organism evidence="6 7">
    <name type="scientific">Streptomyces thermocoprophilus</name>
    <dbReference type="NCBI Taxonomy" id="78356"/>
    <lineage>
        <taxon>Bacteria</taxon>
        <taxon>Bacillati</taxon>
        <taxon>Actinomycetota</taxon>
        <taxon>Actinomycetes</taxon>
        <taxon>Kitasatosporales</taxon>
        <taxon>Streptomycetaceae</taxon>
        <taxon>Streptomyces</taxon>
    </lineage>
</organism>
<dbReference type="InterPro" id="IPR004843">
    <property type="entry name" value="Calcineurin-like_PHP"/>
</dbReference>
<dbReference type="InterPro" id="IPR051158">
    <property type="entry name" value="Metallophosphoesterase_sf"/>
</dbReference>
<dbReference type="Pfam" id="PF00149">
    <property type="entry name" value="Metallophos"/>
    <property type="match status" value="1"/>
</dbReference>
<dbReference type="SUPFAM" id="SSF56300">
    <property type="entry name" value="Metallo-dependent phosphatases"/>
    <property type="match status" value="1"/>
</dbReference>
<keyword evidence="4" id="KW-0812">Transmembrane</keyword>
<feature type="transmembrane region" description="Helical" evidence="4">
    <location>
        <begin position="173"/>
        <end position="193"/>
    </location>
</feature>
<comment type="caution">
    <text evidence="6">The sequence shown here is derived from an EMBL/GenBank/DDBJ whole genome shotgun (WGS) entry which is preliminary data.</text>
</comment>
<evidence type="ECO:0000256" key="3">
    <source>
        <dbReference type="SAM" id="MobiDB-lite"/>
    </source>
</evidence>
<feature type="compositionally biased region" description="Low complexity" evidence="3">
    <location>
        <begin position="541"/>
        <end position="550"/>
    </location>
</feature>
<evidence type="ECO:0000259" key="5">
    <source>
        <dbReference type="Pfam" id="PF00149"/>
    </source>
</evidence>
<feature type="region of interest" description="Disordered" evidence="3">
    <location>
        <begin position="1"/>
        <end position="59"/>
    </location>
</feature>
<keyword evidence="4" id="KW-0472">Membrane</keyword>
<dbReference type="PANTHER" id="PTHR31302:SF31">
    <property type="entry name" value="PHOSPHODIESTERASE YAEI"/>
    <property type="match status" value="1"/>
</dbReference>
<dbReference type="InterPro" id="IPR029052">
    <property type="entry name" value="Metallo-depent_PP-like"/>
</dbReference>
<dbReference type="Gene3D" id="3.60.21.10">
    <property type="match status" value="1"/>
</dbReference>
<evidence type="ECO:0000313" key="7">
    <source>
        <dbReference type="Proteomes" id="UP001589703"/>
    </source>
</evidence>